<evidence type="ECO:0000313" key="4">
    <source>
        <dbReference type="Proteomes" id="UP001302367"/>
    </source>
</evidence>
<feature type="compositionally biased region" description="Basic and acidic residues" evidence="1">
    <location>
        <begin position="234"/>
        <end position="249"/>
    </location>
</feature>
<feature type="region of interest" description="Disordered" evidence="1">
    <location>
        <begin position="52"/>
        <end position="219"/>
    </location>
</feature>
<feature type="compositionally biased region" description="Polar residues" evidence="1">
    <location>
        <begin position="123"/>
        <end position="133"/>
    </location>
</feature>
<feature type="compositionally biased region" description="Polar residues" evidence="1">
    <location>
        <begin position="208"/>
        <end position="219"/>
    </location>
</feature>
<dbReference type="GeneID" id="35434037"/>
<feature type="compositionally biased region" description="Basic and acidic residues" evidence="1">
    <location>
        <begin position="103"/>
        <end position="120"/>
    </location>
</feature>
<evidence type="ECO:0000256" key="1">
    <source>
        <dbReference type="SAM" id="MobiDB-lite"/>
    </source>
</evidence>
<dbReference type="SMART" id="SM01083">
    <property type="entry name" value="Cir_N"/>
    <property type="match status" value="1"/>
</dbReference>
<dbReference type="EMBL" id="CP134191">
    <property type="protein sequence ID" value="WPB06939.1"/>
    <property type="molecule type" value="Genomic_DNA"/>
</dbReference>
<dbReference type="InterPro" id="IPR019339">
    <property type="entry name" value="CIR_N_dom"/>
</dbReference>
<accession>A0ABZ0P501</accession>
<feature type="domain" description="CBF1-interacting co-repressor CIR N-terminal" evidence="2">
    <location>
        <begin position="10"/>
        <end position="46"/>
    </location>
</feature>
<reference evidence="3 4" key="1">
    <citation type="submission" date="2023-09" db="EMBL/GenBank/DDBJ databases">
        <title>Complete-Gapless Cercospora beticola genome.</title>
        <authorList>
            <person name="Wyatt N.A."/>
            <person name="Spanner R.E."/>
            <person name="Bolton M.D."/>
        </authorList>
    </citation>
    <scope>NUCLEOTIDE SEQUENCE [LARGE SCALE GENOMIC DNA]</scope>
    <source>
        <strain evidence="3">Cb09-40</strain>
    </source>
</reference>
<feature type="compositionally biased region" description="Basic and acidic residues" evidence="1">
    <location>
        <begin position="154"/>
        <end position="183"/>
    </location>
</feature>
<dbReference type="RefSeq" id="XP_065459505.1">
    <property type="nucleotide sequence ID" value="XM_065603433.1"/>
</dbReference>
<proteinExistence type="predicted"/>
<dbReference type="PANTHER" id="PTHR22093:SF0">
    <property type="entry name" value="LEUKOCYTE RECEPTOR CLUSTER MEMBER 1"/>
    <property type="match status" value="1"/>
</dbReference>
<gene>
    <name evidence="3" type="ORF">RHO25_011599</name>
</gene>
<dbReference type="PANTHER" id="PTHR22093">
    <property type="entry name" value="LEUKOCYTE RECEPTOR CLUSTER LRC MEMBER 1"/>
    <property type="match status" value="1"/>
</dbReference>
<sequence>MPLHLLGKKSWNVYNTANISRVRKDEAEAQVREEAAEQRMQEEDAARRIAILRGEAVPEIPAVEDEEQQSSDRRREKNFGEDETYVSRDRKRKRRRGEDDTERDMRYAIENRERGERARETLLQGQKSTTVRDSSAAEAPLQDHTGHIQLFAPPDEKQIRSKQKNAEAEAEKAKKRKREEDLGTMKFSNAAGYNNGMQKPWYAATDNAPRQSTDTSASRNEIMLAELKGKDVWGNEDSRRKERETKRIVSSDPFAMMQSAQKQLKQSERDKEEWERRRRKELEDLKREQQRKKRRGEIDKDSLDGFSVGIDIIIITGDTEVGRETGKKETVGDIVVGRENVIVIVIVSSEGIGRRSVKKDIAEAIVTDIENKRRKARGKCAHQRHSTLTDRALIYHHTREASPLT</sequence>
<name>A0ABZ0P501_CERBT</name>
<feature type="compositionally biased region" description="Basic and acidic residues" evidence="1">
    <location>
        <begin position="70"/>
        <end position="88"/>
    </location>
</feature>
<evidence type="ECO:0000313" key="3">
    <source>
        <dbReference type="EMBL" id="WPB06939.1"/>
    </source>
</evidence>
<dbReference type="Proteomes" id="UP001302367">
    <property type="component" value="Chromosome 8"/>
</dbReference>
<feature type="compositionally biased region" description="Basic and acidic residues" evidence="1">
    <location>
        <begin position="265"/>
        <end position="275"/>
    </location>
</feature>
<keyword evidence="4" id="KW-1185">Reference proteome</keyword>
<protein>
    <recommendedName>
        <fullName evidence="2">CBF1-interacting co-repressor CIR N-terminal domain-containing protein</fullName>
    </recommendedName>
</protein>
<evidence type="ECO:0000259" key="2">
    <source>
        <dbReference type="SMART" id="SM01083"/>
    </source>
</evidence>
<organism evidence="3 4">
    <name type="scientific">Cercospora beticola</name>
    <name type="common">Sugarbeet leaf spot fungus</name>
    <dbReference type="NCBI Taxonomy" id="122368"/>
    <lineage>
        <taxon>Eukaryota</taxon>
        <taxon>Fungi</taxon>
        <taxon>Dikarya</taxon>
        <taxon>Ascomycota</taxon>
        <taxon>Pezizomycotina</taxon>
        <taxon>Dothideomycetes</taxon>
        <taxon>Dothideomycetidae</taxon>
        <taxon>Mycosphaerellales</taxon>
        <taxon>Mycosphaerellaceae</taxon>
        <taxon>Cercospora</taxon>
    </lineage>
</organism>
<feature type="region of interest" description="Disordered" evidence="1">
    <location>
        <begin position="234"/>
        <end position="275"/>
    </location>
</feature>
<dbReference type="InterPro" id="IPR039875">
    <property type="entry name" value="LENG1-like"/>
</dbReference>